<evidence type="ECO:0000313" key="3">
    <source>
        <dbReference type="EMBL" id="RDX40922.1"/>
    </source>
</evidence>
<evidence type="ECO:0000313" key="4">
    <source>
        <dbReference type="Proteomes" id="UP000256964"/>
    </source>
</evidence>
<feature type="compositionally biased region" description="Low complexity" evidence="1">
    <location>
        <begin position="206"/>
        <end position="220"/>
    </location>
</feature>
<dbReference type="AlphaFoldDB" id="A0A371CKV2"/>
<dbReference type="Proteomes" id="UP000256964">
    <property type="component" value="Unassembled WGS sequence"/>
</dbReference>
<keyword evidence="2" id="KW-0812">Transmembrane</keyword>
<sequence>MTSNRAAGLSAVPPLVACVLYLVFKQHWLKLFLITDYWTLSEPARRSPSSTTPVCKAPPVRVGPPGKHAIMTPPRKVSCAAVDTSCAPIRGVGTSSLITPSQVSSFSTSTSFPHAHDSTLNIVIAELPDKRVMLVLVEDPCFTFTRIRRDSSIRRGAMPGAQRGRDSSDSMESRIALSELLNVLESIGAQARGPLTDHHDEGQAIRTSGQRRSSSGRTRTAATVLHRASLILPNPESPHHHSHRRLHPQLPPALTRSPLGPSSASHTSPSALARDCCGWFAALVSNRAFSIAAPEG</sequence>
<feature type="transmembrane region" description="Helical" evidence="2">
    <location>
        <begin position="6"/>
        <end position="24"/>
    </location>
</feature>
<protein>
    <submittedName>
        <fullName evidence="3">Uncharacterized protein</fullName>
    </submittedName>
</protein>
<reference evidence="3 4" key="1">
    <citation type="journal article" date="2018" name="Biotechnol. Biofuels">
        <title>Integrative visual omics of the white-rot fungus Polyporus brumalis exposes the biotechnological potential of its oxidative enzymes for delignifying raw plant biomass.</title>
        <authorList>
            <person name="Miyauchi S."/>
            <person name="Rancon A."/>
            <person name="Drula E."/>
            <person name="Hage H."/>
            <person name="Chaduli D."/>
            <person name="Favel A."/>
            <person name="Grisel S."/>
            <person name="Henrissat B."/>
            <person name="Herpoel-Gimbert I."/>
            <person name="Ruiz-Duenas F.J."/>
            <person name="Chevret D."/>
            <person name="Hainaut M."/>
            <person name="Lin J."/>
            <person name="Wang M."/>
            <person name="Pangilinan J."/>
            <person name="Lipzen A."/>
            <person name="Lesage-Meessen L."/>
            <person name="Navarro D."/>
            <person name="Riley R."/>
            <person name="Grigoriev I.V."/>
            <person name="Zhou S."/>
            <person name="Raouche S."/>
            <person name="Rosso M.N."/>
        </authorList>
    </citation>
    <scope>NUCLEOTIDE SEQUENCE [LARGE SCALE GENOMIC DNA]</scope>
    <source>
        <strain evidence="3 4">BRFM 1820</strain>
    </source>
</reference>
<proteinExistence type="predicted"/>
<organism evidence="3 4">
    <name type="scientific">Lentinus brumalis</name>
    <dbReference type="NCBI Taxonomy" id="2498619"/>
    <lineage>
        <taxon>Eukaryota</taxon>
        <taxon>Fungi</taxon>
        <taxon>Dikarya</taxon>
        <taxon>Basidiomycota</taxon>
        <taxon>Agaricomycotina</taxon>
        <taxon>Agaricomycetes</taxon>
        <taxon>Polyporales</taxon>
        <taxon>Polyporaceae</taxon>
        <taxon>Lentinus</taxon>
    </lineage>
</organism>
<dbReference type="EMBL" id="KZ857531">
    <property type="protein sequence ID" value="RDX40922.1"/>
    <property type="molecule type" value="Genomic_DNA"/>
</dbReference>
<name>A0A371CKV2_9APHY</name>
<feature type="region of interest" description="Disordered" evidence="1">
    <location>
        <begin position="232"/>
        <end position="268"/>
    </location>
</feature>
<gene>
    <name evidence="3" type="ORF">OH76DRAFT_1489905</name>
</gene>
<feature type="region of interest" description="Disordered" evidence="1">
    <location>
        <begin position="192"/>
        <end position="220"/>
    </location>
</feature>
<keyword evidence="2" id="KW-0472">Membrane</keyword>
<accession>A0A371CKV2</accession>
<keyword evidence="4" id="KW-1185">Reference proteome</keyword>
<evidence type="ECO:0000256" key="1">
    <source>
        <dbReference type="SAM" id="MobiDB-lite"/>
    </source>
</evidence>
<keyword evidence="2" id="KW-1133">Transmembrane helix</keyword>
<evidence type="ECO:0000256" key="2">
    <source>
        <dbReference type="SAM" id="Phobius"/>
    </source>
</evidence>